<evidence type="ECO:0000313" key="2">
    <source>
        <dbReference type="Proteomes" id="UP000056322"/>
    </source>
</evidence>
<dbReference type="AlphaFoldDB" id="A0A0B7J0M5"/>
<protein>
    <submittedName>
        <fullName evidence="1">Uncharacterized protein</fullName>
    </submittedName>
</protein>
<gene>
    <name evidence="1" type="ORF">BN1209_1128</name>
</gene>
<dbReference type="Proteomes" id="UP000056322">
    <property type="component" value="Chromosome 1"/>
</dbReference>
<dbReference type="STRING" id="1581680.BN1209_1128"/>
<dbReference type="RefSeq" id="WP_269446850.1">
    <property type="nucleotide sequence ID" value="NZ_LN794158.1"/>
</dbReference>
<reference evidence="2" key="1">
    <citation type="submission" date="2014-12" db="EMBL/GenBank/DDBJ databases">
        <authorList>
            <person name="Salcher M.M."/>
        </authorList>
    </citation>
    <scope>NUCLEOTIDE SEQUENCE [LARGE SCALE GENOMIC DNA]</scope>
    <source>
        <strain evidence="2">MMS-10A-171</strain>
    </source>
</reference>
<keyword evidence="2" id="KW-1185">Reference proteome</keyword>
<name>A0A0B7J0M5_9PROT</name>
<dbReference type="HOGENOM" id="CLU_3292257_0_0_4"/>
<dbReference type="EMBL" id="LN794158">
    <property type="protein sequence ID" value="CEN56168.1"/>
    <property type="molecule type" value="Genomic_DNA"/>
</dbReference>
<dbReference type="KEGG" id="mbac:BN1209_1128"/>
<sequence length="40" mass="4583">MAYPDSEQPLKAWLNEAQQAEWKDPAECLIKPTRLNVAVK</sequence>
<organism evidence="1 2">
    <name type="scientific">Candidatus Methylopumilus turicensis</name>
    <dbReference type="NCBI Taxonomy" id="1581680"/>
    <lineage>
        <taxon>Bacteria</taxon>
        <taxon>Pseudomonadati</taxon>
        <taxon>Pseudomonadota</taxon>
        <taxon>Betaproteobacteria</taxon>
        <taxon>Nitrosomonadales</taxon>
        <taxon>Methylophilaceae</taxon>
        <taxon>Candidatus Methylopumilus</taxon>
    </lineage>
</organism>
<proteinExistence type="predicted"/>
<accession>A0A0B7J0M5</accession>
<evidence type="ECO:0000313" key="1">
    <source>
        <dbReference type="EMBL" id="CEN56168.1"/>
    </source>
</evidence>